<keyword evidence="6" id="KW-0675">Receptor</keyword>
<evidence type="ECO:0000256" key="3">
    <source>
        <dbReference type="ARBA" id="ARBA00022989"/>
    </source>
</evidence>
<evidence type="ECO:0000256" key="8">
    <source>
        <dbReference type="SAM" id="Phobius"/>
    </source>
</evidence>
<evidence type="ECO:0000313" key="11">
    <source>
        <dbReference type="Proteomes" id="UP001208570"/>
    </source>
</evidence>
<protein>
    <recommendedName>
        <fullName evidence="9">G-protein coupled receptors family 1 profile domain-containing protein</fullName>
    </recommendedName>
</protein>
<keyword evidence="11" id="KW-1185">Reference proteome</keyword>
<keyword evidence="2 8" id="KW-0812">Transmembrane</keyword>
<keyword evidence="3 8" id="KW-1133">Transmembrane helix</keyword>
<organism evidence="10 11">
    <name type="scientific">Paralvinella palmiformis</name>
    <dbReference type="NCBI Taxonomy" id="53620"/>
    <lineage>
        <taxon>Eukaryota</taxon>
        <taxon>Metazoa</taxon>
        <taxon>Spiralia</taxon>
        <taxon>Lophotrochozoa</taxon>
        <taxon>Annelida</taxon>
        <taxon>Polychaeta</taxon>
        <taxon>Sedentaria</taxon>
        <taxon>Canalipalpata</taxon>
        <taxon>Terebellida</taxon>
        <taxon>Terebelliformia</taxon>
        <taxon>Alvinellidae</taxon>
        <taxon>Paralvinella</taxon>
    </lineage>
</organism>
<dbReference type="Pfam" id="PF00001">
    <property type="entry name" value="7tm_1"/>
    <property type="match status" value="1"/>
</dbReference>
<dbReference type="PROSITE" id="PS50262">
    <property type="entry name" value="G_PROTEIN_RECEP_F1_2"/>
    <property type="match status" value="1"/>
</dbReference>
<keyword evidence="5 8" id="KW-0472">Membrane</keyword>
<feature type="transmembrane region" description="Helical" evidence="8">
    <location>
        <begin position="91"/>
        <end position="113"/>
    </location>
</feature>
<evidence type="ECO:0000256" key="7">
    <source>
        <dbReference type="ARBA" id="ARBA00023224"/>
    </source>
</evidence>
<dbReference type="PRINTS" id="PR00237">
    <property type="entry name" value="GPCRRHODOPSN"/>
</dbReference>
<dbReference type="GO" id="GO:0005886">
    <property type="term" value="C:plasma membrane"/>
    <property type="evidence" value="ECO:0007669"/>
    <property type="project" value="TreeGrafter"/>
</dbReference>
<dbReference type="CDD" id="cd14978">
    <property type="entry name" value="7tmA_FMRFamide_R-like"/>
    <property type="match status" value="1"/>
</dbReference>
<evidence type="ECO:0000256" key="6">
    <source>
        <dbReference type="ARBA" id="ARBA00023170"/>
    </source>
</evidence>
<evidence type="ECO:0000256" key="2">
    <source>
        <dbReference type="ARBA" id="ARBA00022692"/>
    </source>
</evidence>
<dbReference type="PANTHER" id="PTHR24243:SF230">
    <property type="entry name" value="G-PROTEIN COUPLED RECEPTORS FAMILY 1 PROFILE DOMAIN-CONTAINING PROTEIN"/>
    <property type="match status" value="1"/>
</dbReference>
<evidence type="ECO:0000256" key="4">
    <source>
        <dbReference type="ARBA" id="ARBA00023040"/>
    </source>
</evidence>
<feature type="transmembrane region" description="Helical" evidence="8">
    <location>
        <begin position="268"/>
        <end position="292"/>
    </location>
</feature>
<feature type="domain" description="G-protein coupled receptors family 1 profile" evidence="9">
    <location>
        <begin position="71"/>
        <end position="324"/>
    </location>
</feature>
<evidence type="ECO:0000313" key="10">
    <source>
        <dbReference type="EMBL" id="KAK2160663.1"/>
    </source>
</evidence>
<dbReference type="InterPro" id="IPR017452">
    <property type="entry name" value="GPCR_Rhodpsn_7TM"/>
</dbReference>
<dbReference type="PANTHER" id="PTHR24243">
    <property type="entry name" value="G-PROTEIN COUPLED RECEPTOR"/>
    <property type="match status" value="1"/>
</dbReference>
<dbReference type="GO" id="GO:0004930">
    <property type="term" value="F:G protein-coupled receptor activity"/>
    <property type="evidence" value="ECO:0007669"/>
    <property type="project" value="UniProtKB-KW"/>
</dbReference>
<keyword evidence="7" id="KW-0807">Transducer</keyword>
<evidence type="ECO:0000256" key="5">
    <source>
        <dbReference type="ARBA" id="ARBA00023136"/>
    </source>
</evidence>
<evidence type="ECO:0000259" key="9">
    <source>
        <dbReference type="PROSITE" id="PS50262"/>
    </source>
</evidence>
<feature type="transmembrane region" description="Helical" evidence="8">
    <location>
        <begin position="217"/>
        <end position="247"/>
    </location>
</feature>
<dbReference type="EMBL" id="JAODUP010000128">
    <property type="protein sequence ID" value="KAK2160663.1"/>
    <property type="molecule type" value="Genomic_DNA"/>
</dbReference>
<sequence>MSGHADNGIDLGSVDWELSTTGSMTSSERATCANCSADVGVAFGEQDSSLHGILYAIRMCFLPIVLLGTVTNGFNFVILTRRDMRFLSTSVYLFALALADLGVMYVELFRVWFEWADLVRPETYFTGAYCKIANYTNGVVRDYSNWLIACLTLERVMMVASPYRAKHLCTVSTARRVAAVLFGTLCIPHLHSLIFSVPQTQNGGWVCWEDRSLRVGVIWAAIVEFAIGYVVILVVFVLNIILVSLIYRSKLSCLTCSSDKRANANRRLTRTLLLVAVVFLVCETPRIIISFVCRFLTRTPTRRIVLNLSYVLSGINHASNFFIYVLASPRFRHLSLATFPVSLIAKYVRKSQPAFTYRVQQYPDVGRQLIDHIGVNVLPLRVPEASTCLERISPEAEQEGRRLAEYQLPFS</sequence>
<feature type="transmembrane region" description="Helical" evidence="8">
    <location>
        <begin position="304"/>
        <end position="327"/>
    </location>
</feature>
<dbReference type="AlphaFoldDB" id="A0AAD9JY71"/>
<comment type="caution">
    <text evidence="10">The sequence shown here is derived from an EMBL/GenBank/DDBJ whole genome shotgun (WGS) entry which is preliminary data.</text>
</comment>
<comment type="subcellular location">
    <subcellularLocation>
        <location evidence="1">Membrane</location>
        <topology evidence="1">Multi-pass membrane protein</topology>
    </subcellularLocation>
</comment>
<dbReference type="InterPro" id="IPR000276">
    <property type="entry name" value="GPCR_Rhodpsn"/>
</dbReference>
<keyword evidence="4" id="KW-0297">G-protein coupled receptor</keyword>
<reference evidence="10" key="1">
    <citation type="journal article" date="2023" name="Mol. Biol. Evol.">
        <title>Third-Generation Sequencing Reveals the Adaptive Role of the Epigenome in Three Deep-Sea Polychaetes.</title>
        <authorList>
            <person name="Perez M."/>
            <person name="Aroh O."/>
            <person name="Sun Y."/>
            <person name="Lan Y."/>
            <person name="Juniper S.K."/>
            <person name="Young C.R."/>
            <person name="Angers B."/>
            <person name="Qian P.Y."/>
        </authorList>
    </citation>
    <scope>NUCLEOTIDE SEQUENCE</scope>
    <source>
        <strain evidence="10">P08H-3</strain>
    </source>
</reference>
<accession>A0AAD9JY71</accession>
<evidence type="ECO:0000256" key="1">
    <source>
        <dbReference type="ARBA" id="ARBA00004141"/>
    </source>
</evidence>
<dbReference type="Proteomes" id="UP001208570">
    <property type="component" value="Unassembled WGS sequence"/>
</dbReference>
<feature type="transmembrane region" description="Helical" evidence="8">
    <location>
        <begin position="53"/>
        <end position="79"/>
    </location>
</feature>
<dbReference type="SUPFAM" id="SSF81321">
    <property type="entry name" value="Family A G protein-coupled receptor-like"/>
    <property type="match status" value="1"/>
</dbReference>
<proteinExistence type="predicted"/>
<name>A0AAD9JY71_9ANNE</name>
<gene>
    <name evidence="10" type="ORF">LSH36_128g03018</name>
</gene>
<dbReference type="Gene3D" id="1.20.1070.10">
    <property type="entry name" value="Rhodopsin 7-helix transmembrane proteins"/>
    <property type="match status" value="1"/>
</dbReference>